<dbReference type="Proteomes" id="UP000567179">
    <property type="component" value="Unassembled WGS sequence"/>
</dbReference>
<comment type="cofactor">
    <cofactor evidence="1">
        <name>heme</name>
        <dbReference type="ChEBI" id="CHEBI:30413"/>
    </cofactor>
</comment>
<evidence type="ECO:0000256" key="2">
    <source>
        <dbReference type="ARBA" id="ARBA00004370"/>
    </source>
</evidence>
<reference evidence="13 14" key="1">
    <citation type="journal article" date="2020" name="ISME J.">
        <title>Uncovering the hidden diversity of litter-decomposition mechanisms in mushroom-forming fungi.</title>
        <authorList>
            <person name="Floudas D."/>
            <person name="Bentzer J."/>
            <person name="Ahren D."/>
            <person name="Johansson T."/>
            <person name="Persson P."/>
            <person name="Tunlid A."/>
        </authorList>
    </citation>
    <scope>NUCLEOTIDE SEQUENCE [LARGE SCALE GENOMIC DNA]</scope>
    <source>
        <strain evidence="13 14">CBS 101986</strain>
    </source>
</reference>
<keyword evidence="14" id="KW-1185">Reference proteome</keyword>
<gene>
    <name evidence="13" type="ORF">D9619_012243</name>
</gene>
<dbReference type="AlphaFoldDB" id="A0A8H5EZA6"/>
<dbReference type="InterPro" id="IPR050121">
    <property type="entry name" value="Cytochrome_P450_monoxygenase"/>
</dbReference>
<dbReference type="GO" id="GO:0016705">
    <property type="term" value="F:oxidoreductase activity, acting on paired donors, with incorporation or reduction of molecular oxygen"/>
    <property type="evidence" value="ECO:0007669"/>
    <property type="project" value="InterPro"/>
</dbReference>
<keyword evidence="6" id="KW-0812">Transmembrane</keyword>
<keyword evidence="10" id="KW-0408">Iron</keyword>
<dbReference type="Pfam" id="PF00067">
    <property type="entry name" value="p450"/>
    <property type="match status" value="1"/>
</dbReference>
<keyword evidence="8" id="KW-1133">Transmembrane helix</keyword>
<dbReference type="SUPFAM" id="SSF48264">
    <property type="entry name" value="Cytochrome P450"/>
    <property type="match status" value="1"/>
</dbReference>
<evidence type="ECO:0000256" key="9">
    <source>
        <dbReference type="ARBA" id="ARBA00023002"/>
    </source>
</evidence>
<keyword evidence="12" id="KW-0472">Membrane</keyword>
<evidence type="ECO:0000256" key="11">
    <source>
        <dbReference type="ARBA" id="ARBA00023033"/>
    </source>
</evidence>
<dbReference type="PANTHER" id="PTHR24305">
    <property type="entry name" value="CYTOCHROME P450"/>
    <property type="match status" value="1"/>
</dbReference>
<dbReference type="GO" id="GO:0020037">
    <property type="term" value="F:heme binding"/>
    <property type="evidence" value="ECO:0007669"/>
    <property type="project" value="InterPro"/>
</dbReference>
<dbReference type="GO" id="GO:0005506">
    <property type="term" value="F:iron ion binding"/>
    <property type="evidence" value="ECO:0007669"/>
    <property type="project" value="InterPro"/>
</dbReference>
<keyword evidence="5" id="KW-0349">Heme</keyword>
<comment type="pathway">
    <text evidence="3">Secondary metabolite biosynthesis; terpenoid biosynthesis.</text>
</comment>
<dbReference type="PANTHER" id="PTHR24305:SF166">
    <property type="entry name" value="CYTOCHROME P450 12A4, MITOCHONDRIAL-RELATED"/>
    <property type="match status" value="1"/>
</dbReference>
<proteinExistence type="inferred from homology"/>
<dbReference type="GO" id="GO:0004497">
    <property type="term" value="F:monooxygenase activity"/>
    <property type="evidence" value="ECO:0007669"/>
    <property type="project" value="UniProtKB-KW"/>
</dbReference>
<evidence type="ECO:0000313" key="13">
    <source>
        <dbReference type="EMBL" id="KAF5318115.1"/>
    </source>
</evidence>
<dbReference type="EMBL" id="JAACJJ010000031">
    <property type="protein sequence ID" value="KAF5318115.1"/>
    <property type="molecule type" value="Genomic_DNA"/>
</dbReference>
<evidence type="ECO:0000256" key="1">
    <source>
        <dbReference type="ARBA" id="ARBA00001971"/>
    </source>
</evidence>
<sequence length="238" mass="26381">MGRHCNILDCSGYNRRSTPPLLILTMSWTGVPVVYNGSQSAEPHPDGHHIYQKPESAIYNIRRILGTGVLLVDGEVHKRQRKALNPAFGPQQIRELTHIFVDKALHLRDIRIEEVKKQEQGVARIDALAWLGRATLDVIGSAGFNYDFNALEKGAEEDELSCAFAAMFQRAQRFSLIPILRALVPPLRFLPASGDSEAAVASKTMFRIGMQLLKTANKLQLETSKTRSLGKGGTSCLF</sequence>
<protein>
    <recommendedName>
        <fullName evidence="15">Cytochrome P450</fullName>
    </recommendedName>
</protein>
<keyword evidence="11" id="KW-0503">Monooxygenase</keyword>
<evidence type="ECO:0000256" key="8">
    <source>
        <dbReference type="ARBA" id="ARBA00022989"/>
    </source>
</evidence>
<name>A0A8H5EZA6_9AGAR</name>
<evidence type="ECO:0000256" key="4">
    <source>
        <dbReference type="ARBA" id="ARBA00010617"/>
    </source>
</evidence>
<dbReference type="InterPro" id="IPR001128">
    <property type="entry name" value="Cyt_P450"/>
</dbReference>
<keyword evidence="7" id="KW-0479">Metal-binding</keyword>
<organism evidence="13 14">
    <name type="scientific">Psilocybe cf. subviscida</name>
    <dbReference type="NCBI Taxonomy" id="2480587"/>
    <lineage>
        <taxon>Eukaryota</taxon>
        <taxon>Fungi</taxon>
        <taxon>Dikarya</taxon>
        <taxon>Basidiomycota</taxon>
        <taxon>Agaricomycotina</taxon>
        <taxon>Agaricomycetes</taxon>
        <taxon>Agaricomycetidae</taxon>
        <taxon>Agaricales</taxon>
        <taxon>Agaricineae</taxon>
        <taxon>Strophariaceae</taxon>
        <taxon>Psilocybe</taxon>
    </lineage>
</organism>
<evidence type="ECO:0000256" key="7">
    <source>
        <dbReference type="ARBA" id="ARBA00022723"/>
    </source>
</evidence>
<evidence type="ECO:0000256" key="10">
    <source>
        <dbReference type="ARBA" id="ARBA00023004"/>
    </source>
</evidence>
<dbReference type="OrthoDB" id="1470350at2759"/>
<dbReference type="InterPro" id="IPR036396">
    <property type="entry name" value="Cyt_P450_sf"/>
</dbReference>
<dbReference type="GO" id="GO:0016020">
    <property type="term" value="C:membrane"/>
    <property type="evidence" value="ECO:0007669"/>
    <property type="project" value="UniProtKB-SubCell"/>
</dbReference>
<dbReference type="Gene3D" id="1.10.630.10">
    <property type="entry name" value="Cytochrome P450"/>
    <property type="match status" value="1"/>
</dbReference>
<evidence type="ECO:0000256" key="12">
    <source>
        <dbReference type="ARBA" id="ARBA00023136"/>
    </source>
</evidence>
<evidence type="ECO:0000313" key="14">
    <source>
        <dbReference type="Proteomes" id="UP000567179"/>
    </source>
</evidence>
<evidence type="ECO:0000256" key="6">
    <source>
        <dbReference type="ARBA" id="ARBA00022692"/>
    </source>
</evidence>
<evidence type="ECO:0000256" key="5">
    <source>
        <dbReference type="ARBA" id="ARBA00022617"/>
    </source>
</evidence>
<comment type="subcellular location">
    <subcellularLocation>
        <location evidence="2">Membrane</location>
    </subcellularLocation>
</comment>
<accession>A0A8H5EZA6</accession>
<evidence type="ECO:0008006" key="15">
    <source>
        <dbReference type="Google" id="ProtNLM"/>
    </source>
</evidence>
<comment type="caution">
    <text evidence="13">The sequence shown here is derived from an EMBL/GenBank/DDBJ whole genome shotgun (WGS) entry which is preliminary data.</text>
</comment>
<keyword evidence="9" id="KW-0560">Oxidoreductase</keyword>
<comment type="similarity">
    <text evidence="4">Belongs to the cytochrome P450 family.</text>
</comment>
<evidence type="ECO:0000256" key="3">
    <source>
        <dbReference type="ARBA" id="ARBA00004721"/>
    </source>
</evidence>